<dbReference type="Gene3D" id="1.20.1070.10">
    <property type="entry name" value="Rhodopsin 7-helix transmembrane proteins"/>
    <property type="match status" value="2"/>
</dbReference>
<name>A0A7M5WQD1_9CNID</name>
<feature type="transmembrane region" description="Helical" evidence="2">
    <location>
        <begin position="173"/>
        <end position="194"/>
    </location>
</feature>
<feature type="region of interest" description="Disordered" evidence="1">
    <location>
        <begin position="286"/>
        <end position="363"/>
    </location>
</feature>
<keyword evidence="5" id="KW-1185">Reference proteome</keyword>
<feature type="region of interest" description="Disordered" evidence="1">
    <location>
        <begin position="223"/>
        <end position="274"/>
    </location>
</feature>
<evidence type="ECO:0000313" key="5">
    <source>
        <dbReference type="Proteomes" id="UP000594262"/>
    </source>
</evidence>
<reference evidence="4" key="1">
    <citation type="submission" date="2021-01" db="UniProtKB">
        <authorList>
            <consortium name="EnsemblMetazoa"/>
        </authorList>
    </citation>
    <scope>IDENTIFICATION</scope>
</reference>
<evidence type="ECO:0000259" key="3">
    <source>
        <dbReference type="PROSITE" id="PS00740"/>
    </source>
</evidence>
<sequence>MISASRNVLKTKHHILNVLKTGMANIDEQIGIIMHILGCISHIAGCYILLNTSHSNHLMDSQRLYLIYLSISEGLYCLAFTLFYIGLGYQLPSLKNFSFIIGSGFYLFYICIIMLLTMDRVLNARMHRTYLALWSRKRAHLSACCSGILALATTIVSIIMLPNFEISFKIMSLYIYPTIGFTCVFFLIFSYVYLFHKIRSFRICYIAPMIVISPVQVVNKESSVNQDSGSQSTVDNNQQIERNNPGRLEDDQSQQSRRNQGRLENQAYEEELRPEFETSEIHGAEEEDNGLPTHQNNNVKREQVRGQRRNQRNLAYEEGLKSEFETSEIHGAEEEDNERPRQSSSDQNGHEQSRGQKRQQQQQQQVNRIYEHLKRSICVPVLLVLTYIVFYIIPDQMHFWMHLANKELSGEVLILFGVLYPMSPISDAFIYIFFRRQSRQFLKRQLLRFLESVDLR</sequence>
<feature type="transmembrane region" description="Helical" evidence="2">
    <location>
        <begin position="32"/>
        <end position="52"/>
    </location>
</feature>
<feature type="compositionally biased region" description="Basic and acidic residues" evidence="1">
    <location>
        <begin position="318"/>
        <end position="332"/>
    </location>
</feature>
<evidence type="ECO:0000256" key="1">
    <source>
        <dbReference type="SAM" id="MobiDB-lite"/>
    </source>
</evidence>
<organism evidence="4 5">
    <name type="scientific">Clytia hemisphaerica</name>
    <dbReference type="NCBI Taxonomy" id="252671"/>
    <lineage>
        <taxon>Eukaryota</taxon>
        <taxon>Metazoa</taxon>
        <taxon>Cnidaria</taxon>
        <taxon>Hydrozoa</taxon>
        <taxon>Hydroidolina</taxon>
        <taxon>Leptothecata</taxon>
        <taxon>Obeliida</taxon>
        <taxon>Clytiidae</taxon>
        <taxon>Clytia</taxon>
    </lineage>
</organism>
<dbReference type="Proteomes" id="UP000594262">
    <property type="component" value="Unplaced"/>
</dbReference>
<feature type="transmembrane region" description="Helical" evidence="2">
    <location>
        <begin position="64"/>
        <end position="85"/>
    </location>
</feature>
<feature type="transmembrane region" description="Helical" evidence="2">
    <location>
        <begin position="413"/>
        <end position="434"/>
    </location>
</feature>
<feature type="transmembrane region" description="Helical" evidence="2">
    <location>
        <begin position="139"/>
        <end position="161"/>
    </location>
</feature>
<protein>
    <recommendedName>
        <fullName evidence="3">MAM domain-containing protein</fullName>
    </recommendedName>
</protein>
<feature type="transmembrane region" description="Helical" evidence="2">
    <location>
        <begin position="377"/>
        <end position="393"/>
    </location>
</feature>
<dbReference type="RefSeq" id="XP_066913362.1">
    <property type="nucleotide sequence ID" value="XM_067057261.1"/>
</dbReference>
<feature type="compositionally biased region" description="Polar residues" evidence="1">
    <location>
        <begin position="223"/>
        <end position="242"/>
    </location>
</feature>
<dbReference type="GO" id="GO:0016020">
    <property type="term" value="C:membrane"/>
    <property type="evidence" value="ECO:0007669"/>
    <property type="project" value="InterPro"/>
</dbReference>
<keyword evidence="2" id="KW-0812">Transmembrane</keyword>
<dbReference type="GeneID" id="136800615"/>
<dbReference type="InterPro" id="IPR000998">
    <property type="entry name" value="MAM_dom"/>
</dbReference>
<feature type="transmembrane region" description="Helical" evidence="2">
    <location>
        <begin position="97"/>
        <end position="118"/>
    </location>
</feature>
<feature type="domain" description="MAM" evidence="3">
    <location>
        <begin position="45"/>
        <end position="86"/>
    </location>
</feature>
<evidence type="ECO:0000256" key="2">
    <source>
        <dbReference type="SAM" id="Phobius"/>
    </source>
</evidence>
<keyword evidence="2" id="KW-1133">Transmembrane helix</keyword>
<proteinExistence type="predicted"/>
<dbReference type="AlphaFoldDB" id="A0A7M5WQD1"/>
<dbReference type="EnsemblMetazoa" id="CLYHEMT001462.1">
    <property type="protein sequence ID" value="CLYHEMP001462.1"/>
    <property type="gene ID" value="CLYHEMG001462"/>
</dbReference>
<accession>A0A7M5WQD1</accession>
<dbReference type="PROSITE" id="PS00740">
    <property type="entry name" value="MAM_1"/>
    <property type="match status" value="1"/>
</dbReference>
<evidence type="ECO:0000313" key="4">
    <source>
        <dbReference type="EnsemblMetazoa" id="CLYHEMP001462.1"/>
    </source>
</evidence>
<dbReference type="SUPFAM" id="SSF81321">
    <property type="entry name" value="Family A G protein-coupled receptor-like"/>
    <property type="match status" value="1"/>
</dbReference>
<keyword evidence="2" id="KW-0472">Membrane</keyword>